<dbReference type="AlphaFoldDB" id="A0A1F5YNV2"/>
<reference evidence="4 5" key="1">
    <citation type="journal article" date="2016" name="Nat. Commun.">
        <title>Thousands of microbial genomes shed light on interconnected biogeochemical processes in an aquifer system.</title>
        <authorList>
            <person name="Anantharaman K."/>
            <person name="Brown C.T."/>
            <person name="Hug L.A."/>
            <person name="Sharon I."/>
            <person name="Castelle C.J."/>
            <person name="Probst A.J."/>
            <person name="Thomas B.C."/>
            <person name="Singh A."/>
            <person name="Wilkins M.J."/>
            <person name="Karaoz U."/>
            <person name="Brodie E.L."/>
            <person name="Williams K.H."/>
            <person name="Hubbard S.S."/>
            <person name="Banfield J.F."/>
        </authorList>
    </citation>
    <scope>NUCLEOTIDE SEQUENCE [LARGE SCALE GENOMIC DNA]</scope>
</reference>
<protein>
    <recommendedName>
        <fullName evidence="3">GHMP kinase C-terminal domain-containing protein</fullName>
    </recommendedName>
</protein>
<name>A0A1F5YNV2_9BACT</name>
<proteinExistence type="predicted"/>
<dbReference type="GO" id="GO:0006012">
    <property type="term" value="P:galactose metabolic process"/>
    <property type="evidence" value="ECO:0007669"/>
    <property type="project" value="TreeGrafter"/>
</dbReference>
<organism evidence="4 5">
    <name type="scientific">Candidatus Glassbacteria bacterium RIFCSPLOWO2_12_FULL_58_11</name>
    <dbReference type="NCBI Taxonomy" id="1817867"/>
    <lineage>
        <taxon>Bacteria</taxon>
        <taxon>Candidatus Glassiibacteriota</taxon>
    </lineage>
</organism>
<dbReference type="InterPro" id="IPR013750">
    <property type="entry name" value="GHMP_kinase_C_dom"/>
</dbReference>
<evidence type="ECO:0000259" key="3">
    <source>
        <dbReference type="Pfam" id="PF08544"/>
    </source>
</evidence>
<gene>
    <name evidence="4" type="ORF">A3F83_15015</name>
</gene>
<evidence type="ECO:0000256" key="2">
    <source>
        <dbReference type="ARBA" id="ARBA00022840"/>
    </source>
</evidence>
<dbReference type="PANTHER" id="PTHR10457:SF7">
    <property type="entry name" value="GALACTOKINASE-RELATED"/>
    <property type="match status" value="1"/>
</dbReference>
<dbReference type="PANTHER" id="PTHR10457">
    <property type="entry name" value="MEVALONATE KINASE/GALACTOKINASE"/>
    <property type="match status" value="1"/>
</dbReference>
<keyword evidence="2" id="KW-0067">ATP-binding</keyword>
<accession>A0A1F5YNV2</accession>
<evidence type="ECO:0000256" key="1">
    <source>
        <dbReference type="ARBA" id="ARBA00022741"/>
    </source>
</evidence>
<dbReference type="Proteomes" id="UP000179129">
    <property type="component" value="Unassembled WGS sequence"/>
</dbReference>
<keyword evidence="1" id="KW-0547">Nucleotide-binding</keyword>
<dbReference type="STRING" id="1817867.A3F83_15015"/>
<dbReference type="Gene3D" id="3.30.70.890">
    <property type="entry name" value="GHMP kinase, C-terminal domain"/>
    <property type="match status" value="1"/>
</dbReference>
<dbReference type="GO" id="GO:0005829">
    <property type="term" value="C:cytosol"/>
    <property type="evidence" value="ECO:0007669"/>
    <property type="project" value="TreeGrafter"/>
</dbReference>
<dbReference type="EMBL" id="MFIX01000202">
    <property type="protein sequence ID" value="OGG01774.1"/>
    <property type="molecule type" value="Genomic_DNA"/>
</dbReference>
<dbReference type="GO" id="GO:0004335">
    <property type="term" value="F:galactokinase activity"/>
    <property type="evidence" value="ECO:0007669"/>
    <property type="project" value="TreeGrafter"/>
</dbReference>
<dbReference type="InterPro" id="IPR036554">
    <property type="entry name" value="GHMP_kinase_C_sf"/>
</dbReference>
<dbReference type="Pfam" id="PF08544">
    <property type="entry name" value="GHMP_kinases_C"/>
    <property type="match status" value="1"/>
</dbReference>
<sequence length="260" mass="29196">MILSRKSATTRHAFNERIASYEIGFLLLKEILGEHGFAPGRLVMLRDLNPENLGVSDRELLELLLELPVTISRHAVEKRLSERHGEILRKLWQTHPEPEGGYPIRDVCLFGAAECLRASLAGKVLEKGPIEQFGRLMNVSHDGDRVTRLADGARVEWRSRFDRNLLDKEPEAQLHLQPGGYRVSTPEIDELVDLALGVEGVLGARLTGAGYGGCVAVLVHERAVAGLLERLERSYYSPRGWERRAEVCRPVRGCSFFREP</sequence>
<feature type="domain" description="GHMP kinase C-terminal" evidence="3">
    <location>
        <begin position="173"/>
        <end position="236"/>
    </location>
</feature>
<dbReference type="SUPFAM" id="SSF55060">
    <property type="entry name" value="GHMP Kinase, C-terminal domain"/>
    <property type="match status" value="1"/>
</dbReference>
<comment type="caution">
    <text evidence="4">The sequence shown here is derived from an EMBL/GenBank/DDBJ whole genome shotgun (WGS) entry which is preliminary data.</text>
</comment>
<evidence type="ECO:0000313" key="4">
    <source>
        <dbReference type="EMBL" id="OGG01774.1"/>
    </source>
</evidence>
<dbReference type="GO" id="GO:0005524">
    <property type="term" value="F:ATP binding"/>
    <property type="evidence" value="ECO:0007669"/>
    <property type="project" value="UniProtKB-KW"/>
</dbReference>
<evidence type="ECO:0000313" key="5">
    <source>
        <dbReference type="Proteomes" id="UP000179129"/>
    </source>
</evidence>